<gene>
    <name evidence="1" type="ORF">VIBR0546_20605</name>
</gene>
<dbReference type="Proteomes" id="UP000004371">
    <property type="component" value="Unassembled WGS sequence"/>
</dbReference>
<sequence>MHLMLSSVLGLLTEKVFVIHDCSLISVLNSQLKKCAHLREERQIVAFDLELYSQLLLRCLAIATETLIFIKFLTDKNNKALS</sequence>
<dbReference type="AlphaFoldDB" id="E8LZQ1"/>
<dbReference type="EMBL" id="AEVS01000106">
    <property type="protein sequence ID" value="EGA63834.1"/>
    <property type="molecule type" value="Genomic_DNA"/>
</dbReference>
<accession>E8LZQ1</accession>
<protein>
    <submittedName>
        <fullName evidence="1">Uncharacterized protein</fullName>
    </submittedName>
</protein>
<proteinExistence type="predicted"/>
<keyword evidence="2" id="KW-1185">Reference proteome</keyword>
<comment type="caution">
    <text evidence="1">The sequence shown here is derived from an EMBL/GenBank/DDBJ whole genome shotgun (WGS) entry which is preliminary data.</text>
</comment>
<evidence type="ECO:0000313" key="2">
    <source>
        <dbReference type="Proteomes" id="UP000004371"/>
    </source>
</evidence>
<name>E8LZQ1_9VIBR</name>
<organism evidence="1 2">
    <name type="scientific">Vibrio brasiliensis LMG 20546</name>
    <dbReference type="NCBI Taxonomy" id="945543"/>
    <lineage>
        <taxon>Bacteria</taxon>
        <taxon>Pseudomonadati</taxon>
        <taxon>Pseudomonadota</taxon>
        <taxon>Gammaproteobacteria</taxon>
        <taxon>Vibrionales</taxon>
        <taxon>Vibrionaceae</taxon>
        <taxon>Vibrio</taxon>
        <taxon>Vibrio oreintalis group</taxon>
    </lineage>
</organism>
<reference evidence="1 2" key="1">
    <citation type="journal article" date="2012" name="Int. J. Syst. Evol. Microbiol.">
        <title>Vibrio caribbeanicus sp. nov., isolated from the marine sponge Scleritoderma cyanea.</title>
        <authorList>
            <person name="Hoffmann M."/>
            <person name="Monday S.R."/>
            <person name="Allard M.W."/>
            <person name="Strain E.A."/>
            <person name="Whittaker P."/>
            <person name="Naum M."/>
            <person name="McCarthy P.J."/>
            <person name="Lopez J.V."/>
            <person name="Fischer M."/>
            <person name="Brown E.W."/>
        </authorList>
    </citation>
    <scope>NUCLEOTIDE SEQUENCE [LARGE SCALE GENOMIC DNA]</scope>
    <source>
        <strain evidence="1 2">LMG 20546</strain>
    </source>
</reference>
<evidence type="ECO:0000313" key="1">
    <source>
        <dbReference type="EMBL" id="EGA63834.1"/>
    </source>
</evidence>